<accession>A0ACB9CZE7</accession>
<reference evidence="1 2" key="2">
    <citation type="journal article" date="2022" name="Mol. Ecol. Resour.">
        <title>The genomes of chicory, endive, great burdock and yacon provide insights into Asteraceae paleo-polyploidization history and plant inulin production.</title>
        <authorList>
            <person name="Fan W."/>
            <person name="Wang S."/>
            <person name="Wang H."/>
            <person name="Wang A."/>
            <person name="Jiang F."/>
            <person name="Liu H."/>
            <person name="Zhao H."/>
            <person name="Xu D."/>
            <person name="Zhang Y."/>
        </authorList>
    </citation>
    <scope>NUCLEOTIDE SEQUENCE [LARGE SCALE GENOMIC DNA]</scope>
    <source>
        <strain evidence="2">cv. Punajuju</strain>
        <tissue evidence="1">Leaves</tissue>
    </source>
</reference>
<comment type="caution">
    <text evidence="1">The sequence shown here is derived from an EMBL/GenBank/DDBJ whole genome shotgun (WGS) entry which is preliminary data.</text>
</comment>
<dbReference type="Proteomes" id="UP001055811">
    <property type="component" value="Linkage Group LG05"/>
</dbReference>
<name>A0ACB9CZE7_CICIN</name>
<evidence type="ECO:0000313" key="1">
    <source>
        <dbReference type="EMBL" id="KAI3739556.1"/>
    </source>
</evidence>
<keyword evidence="2" id="KW-1185">Reference proteome</keyword>
<protein>
    <submittedName>
        <fullName evidence="1">Uncharacterized protein</fullName>
    </submittedName>
</protein>
<dbReference type="EMBL" id="CM042013">
    <property type="protein sequence ID" value="KAI3739556.1"/>
    <property type="molecule type" value="Genomic_DNA"/>
</dbReference>
<organism evidence="1 2">
    <name type="scientific">Cichorium intybus</name>
    <name type="common">Chicory</name>
    <dbReference type="NCBI Taxonomy" id="13427"/>
    <lineage>
        <taxon>Eukaryota</taxon>
        <taxon>Viridiplantae</taxon>
        <taxon>Streptophyta</taxon>
        <taxon>Embryophyta</taxon>
        <taxon>Tracheophyta</taxon>
        <taxon>Spermatophyta</taxon>
        <taxon>Magnoliopsida</taxon>
        <taxon>eudicotyledons</taxon>
        <taxon>Gunneridae</taxon>
        <taxon>Pentapetalae</taxon>
        <taxon>asterids</taxon>
        <taxon>campanulids</taxon>
        <taxon>Asterales</taxon>
        <taxon>Asteraceae</taxon>
        <taxon>Cichorioideae</taxon>
        <taxon>Cichorieae</taxon>
        <taxon>Cichoriinae</taxon>
        <taxon>Cichorium</taxon>
    </lineage>
</organism>
<reference evidence="2" key="1">
    <citation type="journal article" date="2022" name="Mol. Ecol. Resour.">
        <title>The genomes of chicory, endive, great burdock and yacon provide insights into Asteraceae palaeo-polyploidization history and plant inulin production.</title>
        <authorList>
            <person name="Fan W."/>
            <person name="Wang S."/>
            <person name="Wang H."/>
            <person name="Wang A."/>
            <person name="Jiang F."/>
            <person name="Liu H."/>
            <person name="Zhao H."/>
            <person name="Xu D."/>
            <person name="Zhang Y."/>
        </authorList>
    </citation>
    <scope>NUCLEOTIDE SEQUENCE [LARGE SCALE GENOMIC DNA]</scope>
    <source>
        <strain evidence="2">cv. Punajuju</strain>
    </source>
</reference>
<proteinExistence type="predicted"/>
<sequence length="573" mass="64597">MVGNEDITMADSTRKKKKTSIISHLVILLFVYVALRRLTPSRNHHLPHRATVYAFPQFQFRPKLQPPSWLLNPIQFYKINRTSIFDFLGKNGKQKISRSPSVIGHAGCIGEIPENTSYISSKGSQIEIREEPFGLSLSQIANVHSDSSIDMTSRIDHESNGVHGGREEQLISTRKQILPGNFQLPSSAASFYYRCSPCLDVVECCESIQRLNSYLKACKDAVNAGVPGQFFRAVLGQVSDAGSFISTIMYSFYLNETDKSSEFCTVPVINIKRADIKFHGELEWLLKSCNIDQPSILFIDEVDLSYYNLFGSLKIVLLNADNLPEKQEALKDSLVEIFKCQKGVFTDLSDNTEEQECSCCALIAEKFASISPEIFAGKGFSRLLLAGILLDTENLTSSKCTSIDKYMSTLLLNGAGRFGCNGLYKILRDKMHDVSYVSVGQILQKEFKKWTKKAGKAESVGMTAIGMSISQLLSHNETSMQEIVLFQQMNKLRLLIIVSGYHNRHKNFKEMLVSAESEELMEDLLRFFDNHPSRLQIRLLYQSGLCDEMRAFTIDNLASMTIMEQLLQDFCRT</sequence>
<gene>
    <name evidence="1" type="ORF">L2E82_29965</name>
</gene>
<evidence type="ECO:0000313" key="2">
    <source>
        <dbReference type="Proteomes" id="UP001055811"/>
    </source>
</evidence>